<feature type="domain" description="CusB-like beta-barrel" evidence="4">
    <location>
        <begin position="202"/>
        <end position="273"/>
    </location>
</feature>
<organism evidence="6 7">
    <name type="scientific">Desulfoprunum benzoelyticum</name>
    <dbReference type="NCBI Taxonomy" id="1506996"/>
    <lineage>
        <taxon>Bacteria</taxon>
        <taxon>Pseudomonadati</taxon>
        <taxon>Thermodesulfobacteriota</taxon>
        <taxon>Desulfobulbia</taxon>
        <taxon>Desulfobulbales</taxon>
        <taxon>Desulfobulbaceae</taxon>
        <taxon>Desulfoprunum</taxon>
    </lineage>
</organism>
<dbReference type="EMBL" id="JACHEO010000035">
    <property type="protein sequence ID" value="MBB5349684.1"/>
    <property type="molecule type" value="Genomic_DNA"/>
</dbReference>
<feature type="coiled-coil region" evidence="2">
    <location>
        <begin position="105"/>
        <end position="135"/>
    </location>
</feature>
<evidence type="ECO:0000256" key="1">
    <source>
        <dbReference type="ARBA" id="ARBA00009477"/>
    </source>
</evidence>
<dbReference type="PANTHER" id="PTHR30469:SF15">
    <property type="entry name" value="HLYD FAMILY OF SECRETION PROTEINS"/>
    <property type="match status" value="1"/>
</dbReference>
<accession>A0A840V1Y7</accession>
<feature type="domain" description="Multidrug resistance protein MdtA-like barrel-sandwich hybrid" evidence="3">
    <location>
        <begin position="68"/>
        <end position="189"/>
    </location>
</feature>
<dbReference type="Proteomes" id="UP000539642">
    <property type="component" value="Unassembled WGS sequence"/>
</dbReference>
<dbReference type="Gene3D" id="2.40.50.100">
    <property type="match status" value="1"/>
</dbReference>
<dbReference type="NCBIfam" id="TIGR01730">
    <property type="entry name" value="RND_mfp"/>
    <property type="match status" value="1"/>
</dbReference>
<dbReference type="SUPFAM" id="SSF111369">
    <property type="entry name" value="HlyD-like secretion proteins"/>
    <property type="match status" value="1"/>
</dbReference>
<dbReference type="Pfam" id="PF25989">
    <property type="entry name" value="YknX_C"/>
    <property type="match status" value="1"/>
</dbReference>
<feature type="domain" description="YknX-like C-terminal permuted SH3-like" evidence="5">
    <location>
        <begin position="278"/>
        <end position="345"/>
    </location>
</feature>
<dbReference type="Gene3D" id="1.10.287.470">
    <property type="entry name" value="Helix hairpin bin"/>
    <property type="match status" value="1"/>
</dbReference>
<reference evidence="6 7" key="1">
    <citation type="submission" date="2020-08" db="EMBL/GenBank/DDBJ databases">
        <title>Genomic Encyclopedia of Type Strains, Phase IV (KMG-IV): sequencing the most valuable type-strain genomes for metagenomic binning, comparative biology and taxonomic classification.</title>
        <authorList>
            <person name="Goeker M."/>
        </authorList>
    </citation>
    <scope>NUCLEOTIDE SEQUENCE [LARGE SCALE GENOMIC DNA]</scope>
    <source>
        <strain evidence="6 7">DSM 28570</strain>
    </source>
</reference>
<dbReference type="AlphaFoldDB" id="A0A840V1Y7"/>
<dbReference type="GO" id="GO:0015562">
    <property type="term" value="F:efflux transmembrane transporter activity"/>
    <property type="evidence" value="ECO:0007669"/>
    <property type="project" value="TreeGrafter"/>
</dbReference>
<comment type="caution">
    <text evidence="6">The sequence shown here is derived from an EMBL/GenBank/DDBJ whole genome shotgun (WGS) entry which is preliminary data.</text>
</comment>
<dbReference type="Gene3D" id="2.40.30.170">
    <property type="match status" value="1"/>
</dbReference>
<name>A0A840V1Y7_9BACT</name>
<dbReference type="Pfam" id="PF25954">
    <property type="entry name" value="Beta-barrel_RND_2"/>
    <property type="match status" value="1"/>
</dbReference>
<evidence type="ECO:0000313" key="7">
    <source>
        <dbReference type="Proteomes" id="UP000539642"/>
    </source>
</evidence>
<dbReference type="GO" id="GO:1990281">
    <property type="term" value="C:efflux pump complex"/>
    <property type="evidence" value="ECO:0007669"/>
    <property type="project" value="TreeGrafter"/>
</dbReference>
<protein>
    <submittedName>
        <fullName evidence="6">RND family efflux transporter MFP subunit</fullName>
    </submittedName>
</protein>
<dbReference type="Pfam" id="PF25917">
    <property type="entry name" value="BSH_RND"/>
    <property type="match status" value="1"/>
</dbReference>
<keyword evidence="7" id="KW-1185">Reference proteome</keyword>
<gene>
    <name evidence="6" type="ORF">HNQ81_003441</name>
</gene>
<dbReference type="RefSeq" id="WP_183352516.1">
    <property type="nucleotide sequence ID" value="NZ_JACHEO010000035.1"/>
</dbReference>
<dbReference type="InterPro" id="IPR058625">
    <property type="entry name" value="MdtA-like_BSH"/>
</dbReference>
<evidence type="ECO:0000259" key="5">
    <source>
        <dbReference type="Pfam" id="PF25989"/>
    </source>
</evidence>
<evidence type="ECO:0000259" key="4">
    <source>
        <dbReference type="Pfam" id="PF25954"/>
    </source>
</evidence>
<sequence>MRYRTTLSLALLFLGLALVSLTGCRDGKKAERMTDEATPAVTVSVAQAEEKAAARQVELMGSLQATERAEIAAKVSGSIVTLPVVLGSRVEKNDLLVEITAGEISARQRQALAQLEQARRNLERERKLLAKNAATPEAVKSLQDTLRIATAAYEEAGTMLDYTRVLAPFSGLVTRKMANVGDLATPGKPLLQLENEARLQVVTNIPESLIMHVRPGDELPIHVPSAGLDFVGTVAEVAPTADRLSRTAPVKINIPADPKLHSGQFARVSLTSDSARTLVVPASALSTYGQMERLFVVQDGHARLRLIRSGARLDGEVEILSGLKAGETVVVEGGRTLVDGQPVTVH</sequence>
<comment type="similarity">
    <text evidence="1">Belongs to the membrane fusion protein (MFP) (TC 8.A.1) family.</text>
</comment>
<dbReference type="InterPro" id="IPR058792">
    <property type="entry name" value="Beta-barrel_RND_2"/>
</dbReference>
<dbReference type="InterPro" id="IPR058637">
    <property type="entry name" value="YknX-like_C"/>
</dbReference>
<evidence type="ECO:0000313" key="6">
    <source>
        <dbReference type="EMBL" id="MBB5349684.1"/>
    </source>
</evidence>
<dbReference type="PANTHER" id="PTHR30469">
    <property type="entry name" value="MULTIDRUG RESISTANCE PROTEIN MDTA"/>
    <property type="match status" value="1"/>
</dbReference>
<proteinExistence type="inferred from homology"/>
<evidence type="ECO:0000256" key="2">
    <source>
        <dbReference type="SAM" id="Coils"/>
    </source>
</evidence>
<dbReference type="PROSITE" id="PS51257">
    <property type="entry name" value="PROKAR_LIPOPROTEIN"/>
    <property type="match status" value="1"/>
</dbReference>
<keyword evidence="2" id="KW-0175">Coiled coil</keyword>
<dbReference type="InterPro" id="IPR006143">
    <property type="entry name" value="RND_pump_MFP"/>
</dbReference>
<evidence type="ECO:0000259" key="3">
    <source>
        <dbReference type="Pfam" id="PF25917"/>
    </source>
</evidence>
<dbReference type="Gene3D" id="2.40.420.20">
    <property type="match status" value="1"/>
</dbReference>